<evidence type="ECO:0000313" key="3">
    <source>
        <dbReference type="EMBL" id="OXA39430.1"/>
    </source>
</evidence>
<gene>
    <name evidence="3" type="ORF">Fcan01_25620</name>
</gene>
<evidence type="ECO:0000256" key="1">
    <source>
        <dbReference type="PROSITE-ProRule" id="PRU00325"/>
    </source>
</evidence>
<dbReference type="EMBL" id="LNIX01000038">
    <property type="protein sequence ID" value="OXA39430.1"/>
    <property type="molecule type" value="Genomic_DNA"/>
</dbReference>
<dbReference type="InterPro" id="IPR007527">
    <property type="entry name" value="Znf_SWIM"/>
</dbReference>
<protein>
    <submittedName>
        <fullName evidence="3">Agrin</fullName>
    </submittedName>
</protein>
<proteinExistence type="predicted"/>
<dbReference type="SUPFAM" id="SSF54001">
    <property type="entry name" value="Cysteine proteinases"/>
    <property type="match status" value="1"/>
</dbReference>
<sequence length="210" mass="23204">MIRRGFQLSGDFKLLKEMVPHTLKLIPDTIKDVIDLTALPAMILDRKVPSDLAIYPPRNVTNIDTSERGLAQFFLDPGRVHHVPEAHTVVVSGLDGNSFMADFQKRTCSCSRKGLCSHYIACLSSCGNANSTALQDGTKCGVYILYYALFLMQGLPIPPGEVDLNDFRKRIVGTIKGKCGLHFSNVAGRHCQECSKVVPQKDFVSCLKYV</sequence>
<feature type="domain" description="SWIM-type" evidence="2">
    <location>
        <begin position="99"/>
        <end position="127"/>
    </location>
</feature>
<keyword evidence="4" id="KW-1185">Reference proteome</keyword>
<keyword evidence="1" id="KW-0863">Zinc-finger</keyword>
<dbReference type="Proteomes" id="UP000198287">
    <property type="component" value="Unassembled WGS sequence"/>
</dbReference>
<keyword evidence="1" id="KW-0862">Zinc</keyword>
<dbReference type="AlphaFoldDB" id="A0A226D2Z0"/>
<comment type="caution">
    <text evidence="3">The sequence shown here is derived from an EMBL/GenBank/DDBJ whole genome shotgun (WGS) entry which is preliminary data.</text>
</comment>
<organism evidence="3 4">
    <name type="scientific">Folsomia candida</name>
    <name type="common">Springtail</name>
    <dbReference type="NCBI Taxonomy" id="158441"/>
    <lineage>
        <taxon>Eukaryota</taxon>
        <taxon>Metazoa</taxon>
        <taxon>Ecdysozoa</taxon>
        <taxon>Arthropoda</taxon>
        <taxon>Hexapoda</taxon>
        <taxon>Collembola</taxon>
        <taxon>Entomobryomorpha</taxon>
        <taxon>Isotomoidea</taxon>
        <taxon>Isotomidae</taxon>
        <taxon>Proisotominae</taxon>
        <taxon>Folsomia</taxon>
    </lineage>
</organism>
<dbReference type="GO" id="GO:0008270">
    <property type="term" value="F:zinc ion binding"/>
    <property type="evidence" value="ECO:0007669"/>
    <property type="project" value="UniProtKB-KW"/>
</dbReference>
<keyword evidence="1" id="KW-0479">Metal-binding</keyword>
<evidence type="ECO:0000313" key="4">
    <source>
        <dbReference type="Proteomes" id="UP000198287"/>
    </source>
</evidence>
<reference evidence="3 4" key="1">
    <citation type="submission" date="2015-12" db="EMBL/GenBank/DDBJ databases">
        <title>The genome of Folsomia candida.</title>
        <authorList>
            <person name="Faddeeva A."/>
            <person name="Derks M.F."/>
            <person name="Anvar Y."/>
            <person name="Smit S."/>
            <person name="Van Straalen N."/>
            <person name="Roelofs D."/>
        </authorList>
    </citation>
    <scope>NUCLEOTIDE SEQUENCE [LARGE SCALE GENOMIC DNA]</scope>
    <source>
        <strain evidence="3 4">VU population</strain>
        <tissue evidence="3">Whole body</tissue>
    </source>
</reference>
<accession>A0A226D2Z0</accession>
<evidence type="ECO:0000259" key="2">
    <source>
        <dbReference type="PROSITE" id="PS50966"/>
    </source>
</evidence>
<name>A0A226D2Z0_FOLCA</name>
<dbReference type="InterPro" id="IPR038765">
    <property type="entry name" value="Papain-like_cys_pep_sf"/>
</dbReference>
<dbReference type="PROSITE" id="PS50966">
    <property type="entry name" value="ZF_SWIM"/>
    <property type="match status" value="1"/>
</dbReference>